<protein>
    <submittedName>
        <fullName evidence="1">Uncharacterized protein</fullName>
    </submittedName>
</protein>
<reference evidence="1" key="1">
    <citation type="submission" date="2008-12" db="EMBL/GenBank/DDBJ databases">
        <title>Medicago truncatula full length cdna cloning project.</title>
        <authorList>
            <person name="Moskal W."/>
            <person name="Chan A."/>
            <person name="Cheung F."/>
            <person name="Xiao Y."/>
            <person name="Town C.D."/>
        </authorList>
    </citation>
    <scope>NUCLEOTIDE SEQUENCE</scope>
</reference>
<proteinExistence type="evidence at transcript level"/>
<sequence length="33" mass="3715">MLFKRAPNVLITMYMGIIIPQAFKTMTVKSVNG</sequence>
<organism evidence="1">
    <name type="scientific">Medicago truncatula</name>
    <name type="common">Barrel medic</name>
    <name type="synonym">Medicago tribuloides</name>
    <dbReference type="NCBI Taxonomy" id="3880"/>
    <lineage>
        <taxon>Eukaryota</taxon>
        <taxon>Viridiplantae</taxon>
        <taxon>Streptophyta</taxon>
        <taxon>Embryophyta</taxon>
        <taxon>Tracheophyta</taxon>
        <taxon>Spermatophyta</taxon>
        <taxon>Magnoliopsida</taxon>
        <taxon>eudicotyledons</taxon>
        <taxon>Gunneridae</taxon>
        <taxon>Pentapetalae</taxon>
        <taxon>rosids</taxon>
        <taxon>fabids</taxon>
        <taxon>Fabales</taxon>
        <taxon>Fabaceae</taxon>
        <taxon>Papilionoideae</taxon>
        <taxon>50 kb inversion clade</taxon>
        <taxon>NPAAA clade</taxon>
        <taxon>Hologalegina</taxon>
        <taxon>IRL clade</taxon>
        <taxon>Trifolieae</taxon>
        <taxon>Medicago</taxon>
    </lineage>
</organism>
<dbReference type="AlphaFoldDB" id="B7FG93"/>
<dbReference type="EMBL" id="BT051058">
    <property type="protein sequence ID" value="ACJ83724.1"/>
    <property type="molecule type" value="mRNA"/>
</dbReference>
<name>B7FG93_MEDTR</name>
<evidence type="ECO:0000313" key="1">
    <source>
        <dbReference type="EMBL" id="ACJ83724.1"/>
    </source>
</evidence>
<accession>B7FG93</accession>